<sequence length="143" mass="15372">MKCLIDTGAQMNILRLSAARAMKILYEVMQHKPGEPPQGVTSANGTHDPFVGTAFNVPIRIGSVTTLTTFRLVANVTRSAILGGPWCACAKITIQYNAIGRVTCKIVSEDGFRNTVFIASNPAPHHPSQTTTDEDEEADSGNE</sequence>
<feature type="compositionally biased region" description="Acidic residues" evidence="1">
    <location>
        <begin position="132"/>
        <end position="143"/>
    </location>
</feature>
<proteinExistence type="predicted"/>
<accession>A0A4Q4M645</accession>
<dbReference type="Gene3D" id="2.40.70.10">
    <property type="entry name" value="Acid Proteases"/>
    <property type="match status" value="1"/>
</dbReference>
<dbReference type="SUPFAM" id="SSF50630">
    <property type="entry name" value="Acid proteases"/>
    <property type="match status" value="1"/>
</dbReference>
<feature type="region of interest" description="Disordered" evidence="1">
    <location>
        <begin position="119"/>
        <end position="143"/>
    </location>
</feature>
<organism evidence="2 3">
    <name type="scientific">Alternaria tenuissima</name>
    <dbReference type="NCBI Taxonomy" id="119927"/>
    <lineage>
        <taxon>Eukaryota</taxon>
        <taxon>Fungi</taxon>
        <taxon>Dikarya</taxon>
        <taxon>Ascomycota</taxon>
        <taxon>Pezizomycotina</taxon>
        <taxon>Dothideomycetes</taxon>
        <taxon>Pleosporomycetidae</taxon>
        <taxon>Pleosporales</taxon>
        <taxon>Pleosporineae</taxon>
        <taxon>Pleosporaceae</taxon>
        <taxon>Alternaria</taxon>
        <taxon>Alternaria sect. Alternaria</taxon>
        <taxon>Alternaria alternata complex</taxon>
    </lineage>
</organism>
<dbReference type="Proteomes" id="UP000292402">
    <property type="component" value="Unassembled WGS sequence"/>
</dbReference>
<evidence type="ECO:0000256" key="1">
    <source>
        <dbReference type="SAM" id="MobiDB-lite"/>
    </source>
</evidence>
<dbReference type="AlphaFoldDB" id="A0A4Q4M645"/>
<dbReference type="InterPro" id="IPR021109">
    <property type="entry name" value="Peptidase_aspartic_dom_sf"/>
</dbReference>
<dbReference type="CDD" id="cd00303">
    <property type="entry name" value="retropepsin_like"/>
    <property type="match status" value="1"/>
</dbReference>
<evidence type="ECO:0000313" key="3">
    <source>
        <dbReference type="Proteomes" id="UP000292402"/>
    </source>
</evidence>
<gene>
    <name evidence="2" type="ORF">AA0114_g10629</name>
</gene>
<reference evidence="3" key="1">
    <citation type="journal article" date="2019" name="bioRxiv">
        <title>Genomics, evolutionary history and diagnostics of the Alternaria alternata species group including apple and Asian pear pathotypes.</title>
        <authorList>
            <person name="Armitage A.D."/>
            <person name="Cockerton H.M."/>
            <person name="Sreenivasaprasad S."/>
            <person name="Woodhall J.W."/>
            <person name="Lane C.R."/>
            <person name="Harrison R.J."/>
            <person name="Clarkson J.P."/>
        </authorList>
    </citation>
    <scope>NUCLEOTIDE SEQUENCE [LARGE SCALE GENOMIC DNA]</scope>
    <source>
        <strain evidence="3">FERA 1082</strain>
    </source>
</reference>
<name>A0A4Q4M645_9PLEO</name>
<comment type="caution">
    <text evidence="2">The sequence shown here is derived from an EMBL/GenBank/DDBJ whole genome shotgun (WGS) entry which is preliminary data.</text>
</comment>
<evidence type="ECO:0000313" key="2">
    <source>
        <dbReference type="EMBL" id="RYN41716.1"/>
    </source>
</evidence>
<evidence type="ECO:0008006" key="4">
    <source>
        <dbReference type="Google" id="ProtNLM"/>
    </source>
</evidence>
<dbReference type="EMBL" id="PDXA01000049">
    <property type="protein sequence ID" value="RYN41716.1"/>
    <property type="molecule type" value="Genomic_DNA"/>
</dbReference>
<protein>
    <recommendedName>
        <fullName evidence="4">Peptidase A2 domain-containing protein</fullName>
    </recommendedName>
</protein>